<name>A0A1R2CVF7_9CILI</name>
<accession>A0A1R2CVF7</accession>
<evidence type="ECO:0000313" key="2">
    <source>
        <dbReference type="Proteomes" id="UP000187209"/>
    </source>
</evidence>
<comment type="caution">
    <text evidence="1">The sequence shown here is derived from an EMBL/GenBank/DDBJ whole genome shotgun (WGS) entry which is preliminary data.</text>
</comment>
<sequence>MIKTLISRPKSSEGYVNVKELYRKKILKKPEAIEIKYLTPFRLKSTYSRHSYRSISPKEKKSSEIKASNSNFTANTGLTIQMISYPKSKEIRSSPRVNKSLNVSYGDKPVIRCSKINPLFNSKITTATQSKSVNFGLKTKKVNFNQSTSITRKNIKLIFNRKSEKRNNLYTKYDCLSGWET</sequence>
<protein>
    <submittedName>
        <fullName evidence="1">Uncharacterized protein</fullName>
    </submittedName>
</protein>
<dbReference type="Proteomes" id="UP000187209">
    <property type="component" value="Unassembled WGS sequence"/>
</dbReference>
<gene>
    <name evidence="1" type="ORF">SteCoe_4181</name>
</gene>
<keyword evidence="2" id="KW-1185">Reference proteome</keyword>
<organism evidence="1 2">
    <name type="scientific">Stentor coeruleus</name>
    <dbReference type="NCBI Taxonomy" id="5963"/>
    <lineage>
        <taxon>Eukaryota</taxon>
        <taxon>Sar</taxon>
        <taxon>Alveolata</taxon>
        <taxon>Ciliophora</taxon>
        <taxon>Postciliodesmatophora</taxon>
        <taxon>Heterotrichea</taxon>
        <taxon>Heterotrichida</taxon>
        <taxon>Stentoridae</taxon>
        <taxon>Stentor</taxon>
    </lineage>
</organism>
<dbReference type="EMBL" id="MPUH01000051">
    <property type="protein sequence ID" value="OMJ92960.1"/>
    <property type="molecule type" value="Genomic_DNA"/>
</dbReference>
<proteinExistence type="predicted"/>
<evidence type="ECO:0000313" key="1">
    <source>
        <dbReference type="EMBL" id="OMJ92960.1"/>
    </source>
</evidence>
<dbReference type="AlphaFoldDB" id="A0A1R2CVF7"/>
<reference evidence="1 2" key="1">
    <citation type="submission" date="2016-11" db="EMBL/GenBank/DDBJ databases">
        <title>The macronuclear genome of Stentor coeruleus: a giant cell with tiny introns.</title>
        <authorList>
            <person name="Slabodnick M."/>
            <person name="Ruby J.G."/>
            <person name="Reiff S.B."/>
            <person name="Swart E.C."/>
            <person name="Gosai S."/>
            <person name="Prabakaran S."/>
            <person name="Witkowska E."/>
            <person name="Larue G.E."/>
            <person name="Fisher S."/>
            <person name="Freeman R.M."/>
            <person name="Gunawardena J."/>
            <person name="Chu W."/>
            <person name="Stover N.A."/>
            <person name="Gregory B.D."/>
            <person name="Nowacki M."/>
            <person name="Derisi J."/>
            <person name="Roy S.W."/>
            <person name="Marshall W.F."/>
            <person name="Sood P."/>
        </authorList>
    </citation>
    <scope>NUCLEOTIDE SEQUENCE [LARGE SCALE GENOMIC DNA]</scope>
    <source>
        <strain evidence="1">WM001</strain>
    </source>
</reference>